<dbReference type="AlphaFoldDB" id="A0A0M4ML31"/>
<gene>
    <name evidence="4" type="ORF">AL705_03875</name>
</gene>
<dbReference type="EMBL" id="CP012390">
    <property type="protein sequence ID" value="ALE18928.1"/>
    <property type="molecule type" value="Genomic_DNA"/>
</dbReference>
<dbReference type="GeneID" id="84894731"/>
<feature type="region of interest" description="Disordered" evidence="1">
    <location>
        <begin position="49"/>
        <end position="87"/>
    </location>
</feature>
<dbReference type="KEGG" id="cbq:AL705_03875"/>
<dbReference type="Proteomes" id="UP000068137">
    <property type="component" value="Chromosome"/>
</dbReference>
<evidence type="ECO:0000313" key="5">
    <source>
        <dbReference type="Proteomes" id="UP000068137"/>
    </source>
</evidence>
<dbReference type="Pfam" id="PF13472">
    <property type="entry name" value="Lipase_GDSL_2"/>
    <property type="match status" value="1"/>
</dbReference>
<feature type="compositionally biased region" description="Polar residues" evidence="1">
    <location>
        <begin position="49"/>
        <end position="62"/>
    </location>
</feature>
<dbReference type="RefSeq" id="WP_053961889.1">
    <property type="nucleotide sequence ID" value="NZ_CAMJVL010000013.1"/>
</dbReference>
<keyword evidence="2" id="KW-1133">Transmembrane helix</keyword>
<dbReference type="SUPFAM" id="SSF52266">
    <property type="entry name" value="SGNH hydrolase"/>
    <property type="match status" value="1"/>
</dbReference>
<proteinExistence type="predicted"/>
<feature type="transmembrane region" description="Helical" evidence="2">
    <location>
        <begin position="12"/>
        <end position="36"/>
    </location>
</feature>
<name>A0A0M4ML31_9ACTN</name>
<evidence type="ECO:0000256" key="1">
    <source>
        <dbReference type="SAM" id="MobiDB-lite"/>
    </source>
</evidence>
<accession>A0A0M4ML31</accession>
<dbReference type="InterPro" id="IPR013830">
    <property type="entry name" value="SGNH_hydro"/>
</dbReference>
<evidence type="ECO:0000313" key="4">
    <source>
        <dbReference type="EMBL" id="ALE18928.1"/>
    </source>
</evidence>
<feature type="domain" description="SGNH hydrolase-type esterase" evidence="3">
    <location>
        <begin position="109"/>
        <end position="249"/>
    </location>
</feature>
<keyword evidence="2" id="KW-0812">Transmembrane</keyword>
<protein>
    <recommendedName>
        <fullName evidence="3">SGNH hydrolase-type esterase domain-containing protein</fullName>
    </recommendedName>
</protein>
<organism evidence="4 5">
    <name type="scientific">Lawsonella clevelandensis</name>
    <dbReference type="NCBI Taxonomy" id="1528099"/>
    <lineage>
        <taxon>Bacteria</taxon>
        <taxon>Bacillati</taxon>
        <taxon>Actinomycetota</taxon>
        <taxon>Actinomycetes</taxon>
        <taxon>Mycobacteriales</taxon>
        <taxon>Lawsonellaceae</taxon>
        <taxon>Lawsonella</taxon>
    </lineage>
</organism>
<keyword evidence="2" id="KW-0472">Membrane</keyword>
<evidence type="ECO:0000259" key="3">
    <source>
        <dbReference type="Pfam" id="PF13472"/>
    </source>
</evidence>
<sequence>MQRKDLSRTQRVGIVAGTLAATVILAVSQLATGGLFTSHEEAIIASTENPQVATHKPSPTTHNNKERTPATSMAKKQPKKVAKTKIATPSSEIELPIPNPYPDGYPMVVFGDSTMSLAPTKKQAENPLSKCKHYEGAWPQRVSAKLGLPMADLSCAGARSGLYWKLNAKKYVGPTTRLVLLSYGSNDLHVQNQLISDNAFPGTGPYLPHAEQSAVEQDLVDVLQDIRALAPKAMIVTVGYLPLVEGVGCKNLPNMTPLEMARVENLRRGADESLSNATTRAADYSTAVMRDRGLEVASSGVFNVPFRDVTGHTLCAADPERFILNHEEVGARYHYTVPGLQYVTQAVVERYQSEVSLWEMQSRKL</sequence>
<reference evidence="4 5" key="1">
    <citation type="journal article" date="2015" name="Genome Announc.">
        <title>Complete Genome Sequences for Two Strains of a Novel Fastidious, Partially Acid-Fast, Gram-Positive Corynebacterineae Bacterium, Derived from Human Clinical Samples.</title>
        <authorList>
            <person name="Nicholson A.C."/>
            <person name="Bell M."/>
            <person name="Humrighouse B.W."/>
            <person name="McQuiston J.R."/>
        </authorList>
    </citation>
    <scope>NUCLEOTIDE SEQUENCE [LARGE SCALE GENOMIC DNA]</scope>
    <source>
        <strain evidence="4 5">X1698</strain>
    </source>
</reference>
<dbReference type="OrthoDB" id="4529562at2"/>
<dbReference type="InterPro" id="IPR036514">
    <property type="entry name" value="SGNH_hydro_sf"/>
</dbReference>
<dbReference type="Gene3D" id="3.40.50.1110">
    <property type="entry name" value="SGNH hydrolase"/>
    <property type="match status" value="1"/>
</dbReference>
<evidence type="ECO:0000256" key="2">
    <source>
        <dbReference type="SAM" id="Phobius"/>
    </source>
</evidence>